<proteinExistence type="predicted"/>
<protein>
    <submittedName>
        <fullName evidence="1">Uncharacterized protein</fullName>
    </submittedName>
</protein>
<accession>A0ABR2JWT9</accession>
<dbReference type="Proteomes" id="UP001470230">
    <property type="component" value="Unassembled WGS sequence"/>
</dbReference>
<comment type="caution">
    <text evidence="1">The sequence shown here is derived from an EMBL/GenBank/DDBJ whole genome shotgun (WGS) entry which is preliminary data.</text>
</comment>
<sequence length="88" mass="10593">MNFLMKNNSKKMEELEIENQILLLEAVRRFYPQSENKELVLPMIFQWFNERSTQFVPTTQLDEIVRSLFKVPQKTANIKLPRPFSFRS</sequence>
<reference evidence="1 2" key="1">
    <citation type="submission" date="2024-04" db="EMBL/GenBank/DDBJ databases">
        <title>Tritrichomonas musculus Genome.</title>
        <authorList>
            <person name="Alves-Ferreira E."/>
            <person name="Grigg M."/>
            <person name="Lorenzi H."/>
            <person name="Galac M."/>
        </authorList>
    </citation>
    <scope>NUCLEOTIDE SEQUENCE [LARGE SCALE GENOMIC DNA]</scope>
    <source>
        <strain evidence="1 2">EAF2021</strain>
    </source>
</reference>
<evidence type="ECO:0000313" key="1">
    <source>
        <dbReference type="EMBL" id="KAK8883335.1"/>
    </source>
</evidence>
<organism evidence="1 2">
    <name type="scientific">Tritrichomonas musculus</name>
    <dbReference type="NCBI Taxonomy" id="1915356"/>
    <lineage>
        <taxon>Eukaryota</taxon>
        <taxon>Metamonada</taxon>
        <taxon>Parabasalia</taxon>
        <taxon>Tritrichomonadida</taxon>
        <taxon>Tritrichomonadidae</taxon>
        <taxon>Tritrichomonas</taxon>
    </lineage>
</organism>
<gene>
    <name evidence="1" type="ORF">M9Y10_045985</name>
</gene>
<name>A0ABR2JWT9_9EUKA</name>
<keyword evidence="2" id="KW-1185">Reference proteome</keyword>
<evidence type="ECO:0000313" key="2">
    <source>
        <dbReference type="Proteomes" id="UP001470230"/>
    </source>
</evidence>
<dbReference type="EMBL" id="JAPFFF010000009">
    <property type="protein sequence ID" value="KAK8883335.1"/>
    <property type="molecule type" value="Genomic_DNA"/>
</dbReference>